<reference evidence="3" key="1">
    <citation type="journal article" date="2021" name="Nat. Commun.">
        <title>Genetic determinants of endophytism in the Arabidopsis root mycobiome.</title>
        <authorList>
            <person name="Mesny F."/>
            <person name="Miyauchi S."/>
            <person name="Thiergart T."/>
            <person name="Pickel B."/>
            <person name="Atanasova L."/>
            <person name="Karlsson M."/>
            <person name="Huettel B."/>
            <person name="Barry K.W."/>
            <person name="Haridas S."/>
            <person name="Chen C."/>
            <person name="Bauer D."/>
            <person name="Andreopoulos W."/>
            <person name="Pangilinan J."/>
            <person name="LaButti K."/>
            <person name="Riley R."/>
            <person name="Lipzen A."/>
            <person name="Clum A."/>
            <person name="Drula E."/>
            <person name="Henrissat B."/>
            <person name="Kohler A."/>
            <person name="Grigoriev I.V."/>
            <person name="Martin F.M."/>
            <person name="Hacquard S."/>
        </authorList>
    </citation>
    <scope>NUCLEOTIDE SEQUENCE</scope>
    <source>
        <strain evidence="3">MPI-SDFR-AT-0120</strain>
    </source>
</reference>
<keyword evidence="4" id="KW-1185">Reference proteome</keyword>
<feature type="transmembrane region" description="Helical" evidence="1">
    <location>
        <begin position="86"/>
        <end position="108"/>
    </location>
</feature>
<comment type="caution">
    <text evidence="3">The sequence shown here is derived from an EMBL/GenBank/DDBJ whole genome shotgun (WGS) entry which is preliminary data.</text>
</comment>
<dbReference type="Proteomes" id="UP000813461">
    <property type="component" value="Unassembled WGS sequence"/>
</dbReference>
<evidence type="ECO:0000256" key="1">
    <source>
        <dbReference type="SAM" id="Phobius"/>
    </source>
</evidence>
<evidence type="ECO:0000313" key="3">
    <source>
        <dbReference type="EMBL" id="KAH7073308.1"/>
    </source>
</evidence>
<keyword evidence="1" id="KW-0472">Membrane</keyword>
<dbReference type="PANTHER" id="PTHR35043">
    <property type="entry name" value="TRANSCRIPTION FACTOR DOMAIN-CONTAINING PROTEIN"/>
    <property type="match status" value="1"/>
</dbReference>
<dbReference type="EMBL" id="JAGMVJ010000022">
    <property type="protein sequence ID" value="KAH7073308.1"/>
    <property type="molecule type" value="Genomic_DNA"/>
</dbReference>
<feature type="signal peptide" evidence="2">
    <location>
        <begin position="1"/>
        <end position="18"/>
    </location>
</feature>
<feature type="transmembrane region" description="Helical" evidence="1">
    <location>
        <begin position="51"/>
        <end position="74"/>
    </location>
</feature>
<gene>
    <name evidence="3" type="ORF">FB567DRAFT_196989</name>
</gene>
<proteinExistence type="predicted"/>
<feature type="transmembrane region" description="Helical" evidence="1">
    <location>
        <begin position="209"/>
        <end position="230"/>
    </location>
</feature>
<evidence type="ECO:0000256" key="2">
    <source>
        <dbReference type="SAM" id="SignalP"/>
    </source>
</evidence>
<protein>
    <recommendedName>
        <fullName evidence="5">Wax synthase domain-containing protein</fullName>
    </recommendedName>
</protein>
<dbReference type="OrthoDB" id="9451547at2759"/>
<evidence type="ECO:0000313" key="4">
    <source>
        <dbReference type="Proteomes" id="UP000813461"/>
    </source>
</evidence>
<feature type="transmembrane region" description="Helical" evidence="1">
    <location>
        <begin position="350"/>
        <end position="376"/>
    </location>
</feature>
<name>A0A8K0VTY6_9PLEO</name>
<feature type="transmembrane region" description="Helical" evidence="1">
    <location>
        <begin position="443"/>
        <end position="463"/>
    </location>
</feature>
<organism evidence="3 4">
    <name type="scientific">Paraphoma chrysanthemicola</name>
    <dbReference type="NCBI Taxonomy" id="798071"/>
    <lineage>
        <taxon>Eukaryota</taxon>
        <taxon>Fungi</taxon>
        <taxon>Dikarya</taxon>
        <taxon>Ascomycota</taxon>
        <taxon>Pezizomycotina</taxon>
        <taxon>Dothideomycetes</taxon>
        <taxon>Pleosporomycetidae</taxon>
        <taxon>Pleosporales</taxon>
        <taxon>Pleosporineae</taxon>
        <taxon>Phaeosphaeriaceae</taxon>
        <taxon>Paraphoma</taxon>
    </lineage>
</organism>
<feature type="chain" id="PRO_5035480972" description="Wax synthase domain-containing protein" evidence="2">
    <location>
        <begin position="19"/>
        <end position="491"/>
    </location>
</feature>
<dbReference type="AlphaFoldDB" id="A0A8K0VTY6"/>
<accession>A0A8K0VTY6</accession>
<keyword evidence="1" id="KW-0812">Transmembrane</keyword>
<evidence type="ECO:0008006" key="5">
    <source>
        <dbReference type="Google" id="ProtNLM"/>
    </source>
</evidence>
<dbReference type="PANTHER" id="PTHR35043:SF8">
    <property type="entry name" value="DUF4220 DOMAIN-CONTAINING PROTEIN"/>
    <property type="match status" value="1"/>
</dbReference>
<keyword evidence="2" id="KW-0732">Signal</keyword>
<sequence length="491" mass="55524">MGCIALFVVASFAAIANSSPFRDEINSTTNLETGSRQGWTSPPYKRGTMDILWGCGSTIMLCCWSMLCLNVPGPQDTLWVQLRRKISIFIFMLIAPEVAAISAMGQYLSAHQSVKDFTDAKIGDWSLQHAFFADMGGFVLQPRDWVSFPINAKQLLWLVQRDYVTVPPAVLGRIKDRNKADAMARTIIAMQATWFLANFFTRLAQGLDITLLELTTVAYIYASLGTVFLWRHKPADVRVPEVLTTNASMAEILLAGGDDAREPYSNTPLDFVDRKEWFWSLYWQYTRRLLQYLKMLSTPSTRPIDRFSTFIAPNVPPWIFHSGALYYFGFAGILLAGWNLKLPTQGEQVLWRVATAIHFACLVAGEVVTEIAFNIWPYICERRSRRASVSETGEGNANQTSSSGCAVTPTLLNTTRPQPRTIWDWMRNNSEAQDPRVRLPLKAALPCYFIVSVYIIVRMIILVEDFVELRSLPASCFDTPKWQQFVPHIGR</sequence>
<keyword evidence="1" id="KW-1133">Transmembrane helix</keyword>
<feature type="transmembrane region" description="Helical" evidence="1">
    <location>
        <begin position="318"/>
        <end position="338"/>
    </location>
</feature>